<evidence type="ECO:0000256" key="6">
    <source>
        <dbReference type="ARBA" id="ARBA00031828"/>
    </source>
</evidence>
<dbReference type="Pfam" id="PF00702">
    <property type="entry name" value="Hydrolase"/>
    <property type="match status" value="1"/>
</dbReference>
<evidence type="ECO:0000256" key="8">
    <source>
        <dbReference type="PIRSR" id="PIRSR004682-1"/>
    </source>
</evidence>
<comment type="cofactor">
    <cofactor evidence="10">
        <name>Zn(2+)</name>
        <dbReference type="ChEBI" id="CHEBI:29105"/>
    </cofactor>
</comment>
<dbReference type="InterPro" id="IPR023214">
    <property type="entry name" value="HAD_sf"/>
</dbReference>
<dbReference type="InterPro" id="IPR004446">
    <property type="entry name" value="Heptose_bisP_phosphatase"/>
</dbReference>
<protein>
    <recommendedName>
        <fullName evidence="6 7">D,D-heptose 1,7-bisphosphate phosphatase</fullName>
        <ecNumber evidence="7">3.1.3.-</ecNumber>
    </recommendedName>
</protein>
<evidence type="ECO:0000256" key="4">
    <source>
        <dbReference type="ARBA" id="ARBA00022801"/>
    </source>
</evidence>
<keyword evidence="2 7" id="KW-0963">Cytoplasm</keyword>
<keyword evidence="10" id="KW-0862">Zinc</keyword>
<feature type="binding site" evidence="10">
    <location>
        <position position="16"/>
    </location>
    <ligand>
        <name>Mg(2+)</name>
        <dbReference type="ChEBI" id="CHEBI:18420"/>
    </ligand>
</feature>
<feature type="active site" description="Proton donor" evidence="8">
    <location>
        <position position="16"/>
    </location>
</feature>
<dbReference type="InterPro" id="IPR006543">
    <property type="entry name" value="Histidinol-phos"/>
</dbReference>
<dbReference type="EMBL" id="BMRG01000012">
    <property type="protein sequence ID" value="GGP71926.1"/>
    <property type="molecule type" value="Genomic_DNA"/>
</dbReference>
<feature type="binding site" evidence="10">
    <location>
        <position position="99"/>
    </location>
    <ligand>
        <name>Zn(2+)</name>
        <dbReference type="ChEBI" id="CHEBI:29105"/>
    </ligand>
</feature>
<feature type="site" description="Stabilizes the phosphoryl group" evidence="9">
    <location>
        <position position="56"/>
    </location>
</feature>
<dbReference type="GO" id="GO:0005975">
    <property type="term" value="P:carbohydrate metabolic process"/>
    <property type="evidence" value="ECO:0007669"/>
    <property type="project" value="InterPro"/>
</dbReference>
<dbReference type="AlphaFoldDB" id="A0A918AUB5"/>
<dbReference type="NCBIfam" id="TIGR01662">
    <property type="entry name" value="HAD-SF-IIIA"/>
    <property type="match status" value="1"/>
</dbReference>
<keyword evidence="4 7" id="KW-0378">Hydrolase</keyword>
<comment type="cofactor">
    <cofactor evidence="10">
        <name>Mg(2+)</name>
        <dbReference type="ChEBI" id="CHEBI:18420"/>
    </cofactor>
</comment>
<dbReference type="GO" id="GO:0016791">
    <property type="term" value="F:phosphatase activity"/>
    <property type="evidence" value="ECO:0007669"/>
    <property type="project" value="InterPro"/>
</dbReference>
<dbReference type="SUPFAM" id="SSF56784">
    <property type="entry name" value="HAD-like"/>
    <property type="match status" value="1"/>
</dbReference>
<feature type="binding site" evidence="10">
    <location>
        <position position="91"/>
    </location>
    <ligand>
        <name>Zn(2+)</name>
        <dbReference type="ChEBI" id="CHEBI:29105"/>
    </ligand>
</feature>
<evidence type="ECO:0000256" key="9">
    <source>
        <dbReference type="PIRSR" id="PIRSR004682-3"/>
    </source>
</evidence>
<comment type="similarity">
    <text evidence="7">Belongs to the gmhB family.</text>
</comment>
<dbReference type="Gene3D" id="3.40.50.1000">
    <property type="entry name" value="HAD superfamily/HAD-like"/>
    <property type="match status" value="1"/>
</dbReference>
<evidence type="ECO:0000256" key="3">
    <source>
        <dbReference type="ARBA" id="ARBA00022723"/>
    </source>
</evidence>
<accession>A0A918AUB5</accession>
<dbReference type="PANTHER" id="PTHR42891">
    <property type="entry name" value="D-GLYCERO-BETA-D-MANNO-HEPTOSE-1,7-BISPHOSPHATE 7-PHOSPHATASE"/>
    <property type="match status" value="1"/>
</dbReference>
<feature type="binding site" evidence="10">
    <location>
        <position position="101"/>
    </location>
    <ligand>
        <name>Zn(2+)</name>
        <dbReference type="ChEBI" id="CHEBI:29105"/>
    </ligand>
</feature>
<reference evidence="11" key="2">
    <citation type="submission" date="2020-09" db="EMBL/GenBank/DDBJ databases">
        <authorList>
            <person name="Sun Q."/>
            <person name="Ohkuma M."/>
        </authorList>
    </citation>
    <scope>NUCLEOTIDE SEQUENCE</scope>
    <source>
        <strain evidence="11">JCM 3313</strain>
    </source>
</reference>
<evidence type="ECO:0000313" key="11">
    <source>
        <dbReference type="EMBL" id="GGP71926.1"/>
    </source>
</evidence>
<dbReference type="Proteomes" id="UP000639606">
    <property type="component" value="Unassembled WGS sequence"/>
</dbReference>
<evidence type="ECO:0000256" key="5">
    <source>
        <dbReference type="ARBA" id="ARBA00023277"/>
    </source>
</evidence>
<keyword evidence="3 10" id="KW-0479">Metal-binding</keyword>
<feature type="binding site" evidence="10">
    <location>
        <position position="93"/>
    </location>
    <ligand>
        <name>Zn(2+)</name>
        <dbReference type="ChEBI" id="CHEBI:29105"/>
    </ligand>
</feature>
<reference evidence="11" key="1">
    <citation type="journal article" date="2014" name="Int. J. Syst. Evol. Microbiol.">
        <title>Complete genome sequence of Corynebacterium casei LMG S-19264T (=DSM 44701T), isolated from a smear-ripened cheese.</title>
        <authorList>
            <consortium name="US DOE Joint Genome Institute (JGI-PGF)"/>
            <person name="Walter F."/>
            <person name="Albersmeier A."/>
            <person name="Kalinowski J."/>
            <person name="Ruckert C."/>
        </authorList>
    </citation>
    <scope>NUCLEOTIDE SEQUENCE</scope>
    <source>
        <strain evidence="11">JCM 3313</strain>
    </source>
</reference>
<evidence type="ECO:0000256" key="7">
    <source>
        <dbReference type="PIRNR" id="PIRNR004682"/>
    </source>
</evidence>
<gene>
    <name evidence="11" type="ORF">GCM10010185_51570</name>
</gene>
<name>A0A918AUB5_9PSEU</name>
<evidence type="ECO:0000256" key="2">
    <source>
        <dbReference type="ARBA" id="ARBA00022490"/>
    </source>
</evidence>
<feature type="active site" description="Nucleophile" evidence="8">
    <location>
        <position position="14"/>
    </location>
</feature>
<dbReference type="NCBIfam" id="TIGR01549">
    <property type="entry name" value="HAD-SF-IA-v1"/>
    <property type="match status" value="1"/>
</dbReference>
<dbReference type="PIRSF" id="PIRSF004682">
    <property type="entry name" value="GmhB"/>
    <property type="match status" value="1"/>
</dbReference>
<dbReference type="GO" id="GO:0046872">
    <property type="term" value="F:metal ion binding"/>
    <property type="evidence" value="ECO:0007669"/>
    <property type="project" value="UniProtKB-KW"/>
</dbReference>
<evidence type="ECO:0000313" key="12">
    <source>
        <dbReference type="Proteomes" id="UP000639606"/>
    </source>
</evidence>
<dbReference type="InterPro" id="IPR006439">
    <property type="entry name" value="HAD-SF_hydro_IA"/>
</dbReference>
<feature type="binding site" evidence="10">
    <location>
        <position position="128"/>
    </location>
    <ligand>
        <name>Mg(2+)</name>
        <dbReference type="ChEBI" id="CHEBI:18420"/>
    </ligand>
</feature>
<dbReference type="PANTHER" id="PTHR42891:SF1">
    <property type="entry name" value="D-GLYCERO-BETA-D-MANNO-HEPTOSE-1,7-BISPHOSPHATE 7-PHOSPHATASE"/>
    <property type="match status" value="1"/>
</dbReference>
<sequence>MDHIEGLPDAVLFDRDGTLIRDVPYNGDPALVEPVPGAREVLDELRSQGVPLGVVSNQSGIGRGTLTHERVAAVNARVERLLGRFDTWQICPHRPEDHCPCRKPKPGLVLAACAALGVRPERTLLVGDIEADVEAARSAGAFPVLVPTEVTLVEEVRRAPHVASDLRSALAVVL</sequence>
<dbReference type="GO" id="GO:0005737">
    <property type="term" value="C:cytoplasm"/>
    <property type="evidence" value="ECO:0007669"/>
    <property type="project" value="UniProtKB-SubCell"/>
</dbReference>
<keyword evidence="10" id="KW-0460">Magnesium</keyword>
<keyword evidence="5 7" id="KW-0119">Carbohydrate metabolism</keyword>
<proteinExistence type="inferred from homology"/>
<comment type="subcellular location">
    <subcellularLocation>
        <location evidence="1 7">Cytoplasm</location>
    </subcellularLocation>
</comment>
<dbReference type="InterPro" id="IPR006549">
    <property type="entry name" value="HAD-SF_hydro_IIIA"/>
</dbReference>
<keyword evidence="12" id="KW-1185">Reference proteome</keyword>
<feature type="binding site" evidence="10">
    <location>
        <position position="14"/>
    </location>
    <ligand>
        <name>Mg(2+)</name>
        <dbReference type="ChEBI" id="CHEBI:18420"/>
    </ligand>
</feature>
<evidence type="ECO:0000256" key="10">
    <source>
        <dbReference type="PIRSR" id="PIRSR004682-4"/>
    </source>
</evidence>
<feature type="site" description="Stabilizes the phosphoryl group" evidence="9">
    <location>
        <position position="103"/>
    </location>
</feature>
<organism evidence="11 12">
    <name type="scientific">Saccharothrix coeruleofusca</name>
    <dbReference type="NCBI Taxonomy" id="33919"/>
    <lineage>
        <taxon>Bacteria</taxon>
        <taxon>Bacillati</taxon>
        <taxon>Actinomycetota</taxon>
        <taxon>Actinomycetes</taxon>
        <taxon>Pseudonocardiales</taxon>
        <taxon>Pseudonocardiaceae</taxon>
        <taxon>Saccharothrix</taxon>
    </lineage>
</organism>
<dbReference type="InterPro" id="IPR036412">
    <property type="entry name" value="HAD-like_sf"/>
</dbReference>
<dbReference type="RefSeq" id="WP_209617265.1">
    <property type="nucleotide sequence ID" value="NZ_BMRG01000012.1"/>
</dbReference>
<dbReference type="NCBIfam" id="TIGR01656">
    <property type="entry name" value="Histidinol-ppas"/>
    <property type="match status" value="1"/>
</dbReference>
<dbReference type="EC" id="3.1.3.-" evidence="7"/>
<comment type="caution">
    <text evidence="11">The sequence shown here is derived from an EMBL/GenBank/DDBJ whole genome shotgun (WGS) entry which is preliminary data.</text>
</comment>
<feature type="site" description="Contributes to substrate recognition" evidence="9">
    <location>
        <position position="102"/>
    </location>
</feature>
<evidence type="ECO:0000256" key="1">
    <source>
        <dbReference type="ARBA" id="ARBA00004496"/>
    </source>
</evidence>